<keyword evidence="2" id="KW-1185">Reference proteome</keyword>
<accession>A0AAW1TTY8</accession>
<organism evidence="1 2">
    <name type="scientific">Henosepilachna vigintioctopunctata</name>
    <dbReference type="NCBI Taxonomy" id="420089"/>
    <lineage>
        <taxon>Eukaryota</taxon>
        <taxon>Metazoa</taxon>
        <taxon>Ecdysozoa</taxon>
        <taxon>Arthropoda</taxon>
        <taxon>Hexapoda</taxon>
        <taxon>Insecta</taxon>
        <taxon>Pterygota</taxon>
        <taxon>Neoptera</taxon>
        <taxon>Endopterygota</taxon>
        <taxon>Coleoptera</taxon>
        <taxon>Polyphaga</taxon>
        <taxon>Cucujiformia</taxon>
        <taxon>Coccinelloidea</taxon>
        <taxon>Coccinellidae</taxon>
        <taxon>Epilachninae</taxon>
        <taxon>Epilachnini</taxon>
        <taxon>Henosepilachna</taxon>
    </lineage>
</organism>
<evidence type="ECO:0000313" key="1">
    <source>
        <dbReference type="EMBL" id="KAK9871878.1"/>
    </source>
</evidence>
<dbReference type="Proteomes" id="UP001431783">
    <property type="component" value="Unassembled WGS sequence"/>
</dbReference>
<gene>
    <name evidence="1" type="ORF">WA026_015127</name>
</gene>
<sequence>MQTGSSTQVNFRVINDGKMPNTFVKGADIYRIIHCDVGSAFYYPELSAKDKLLQKVLPAFV</sequence>
<reference evidence="1 2" key="1">
    <citation type="submission" date="2023-03" db="EMBL/GenBank/DDBJ databases">
        <title>Genome insight into feeding habits of ladybird beetles.</title>
        <authorList>
            <person name="Li H.-S."/>
            <person name="Huang Y.-H."/>
            <person name="Pang H."/>
        </authorList>
    </citation>
    <scope>NUCLEOTIDE SEQUENCE [LARGE SCALE GENOMIC DNA]</scope>
    <source>
        <strain evidence="1">SYSU_2023b</strain>
        <tissue evidence="1">Whole body</tissue>
    </source>
</reference>
<dbReference type="AlphaFoldDB" id="A0AAW1TTY8"/>
<comment type="caution">
    <text evidence="1">The sequence shown here is derived from an EMBL/GenBank/DDBJ whole genome shotgun (WGS) entry which is preliminary data.</text>
</comment>
<protein>
    <submittedName>
        <fullName evidence="1">Uncharacterized protein</fullName>
    </submittedName>
</protein>
<dbReference type="EMBL" id="JARQZJ010000008">
    <property type="protein sequence ID" value="KAK9871878.1"/>
    <property type="molecule type" value="Genomic_DNA"/>
</dbReference>
<evidence type="ECO:0000313" key="2">
    <source>
        <dbReference type="Proteomes" id="UP001431783"/>
    </source>
</evidence>
<proteinExistence type="predicted"/>
<name>A0AAW1TTY8_9CUCU</name>